<dbReference type="EMBL" id="KI395488">
    <property type="protein sequence ID" value="ERM98098.1"/>
    <property type="molecule type" value="Genomic_DNA"/>
</dbReference>
<proteinExistence type="predicted"/>
<evidence type="ECO:0000313" key="3">
    <source>
        <dbReference type="Proteomes" id="UP000017836"/>
    </source>
</evidence>
<keyword evidence="3" id="KW-1185">Reference proteome</keyword>
<reference evidence="3" key="1">
    <citation type="journal article" date="2013" name="Science">
        <title>The Amborella genome and the evolution of flowering plants.</title>
        <authorList>
            <consortium name="Amborella Genome Project"/>
        </authorList>
    </citation>
    <scope>NUCLEOTIDE SEQUENCE [LARGE SCALE GENOMIC DNA]</scope>
</reference>
<feature type="compositionally biased region" description="Polar residues" evidence="1">
    <location>
        <begin position="1"/>
        <end position="17"/>
    </location>
</feature>
<accession>W1NRD1</accession>
<dbReference type="Proteomes" id="UP000017836">
    <property type="component" value="Unassembled WGS sequence"/>
</dbReference>
<gene>
    <name evidence="2" type="ORF">AMTR_s00241p00019710</name>
</gene>
<dbReference type="HOGENOM" id="CLU_1671709_0_0_1"/>
<dbReference type="AlphaFoldDB" id="W1NRD1"/>
<evidence type="ECO:0000313" key="2">
    <source>
        <dbReference type="EMBL" id="ERM98098.1"/>
    </source>
</evidence>
<name>W1NRD1_AMBTC</name>
<feature type="region of interest" description="Disordered" evidence="1">
    <location>
        <begin position="1"/>
        <end position="74"/>
    </location>
</feature>
<dbReference type="Gramene" id="ERM98098">
    <property type="protein sequence ID" value="ERM98098"/>
    <property type="gene ID" value="AMTR_s00241p00019710"/>
</dbReference>
<protein>
    <submittedName>
        <fullName evidence="2">Uncharacterized protein</fullName>
    </submittedName>
</protein>
<evidence type="ECO:0000256" key="1">
    <source>
        <dbReference type="SAM" id="MobiDB-lite"/>
    </source>
</evidence>
<sequence>MSQPVVSAPSPTASKAQGNDVVPSYQEVSSGGKEAPEHYEAAIPDDATGGVGDEGPSTTPGEESGVNEMPEQPEAVALDEVAEALVLELSDIETQSLPEESGDLGFEFTPSEAAIAMAIVPSTSVPAAKSSFGFSSIKESGMCMTLRELHTWAGPLAR</sequence>
<organism evidence="2 3">
    <name type="scientific">Amborella trichopoda</name>
    <dbReference type="NCBI Taxonomy" id="13333"/>
    <lineage>
        <taxon>Eukaryota</taxon>
        <taxon>Viridiplantae</taxon>
        <taxon>Streptophyta</taxon>
        <taxon>Embryophyta</taxon>
        <taxon>Tracheophyta</taxon>
        <taxon>Spermatophyta</taxon>
        <taxon>Magnoliopsida</taxon>
        <taxon>Amborellales</taxon>
        <taxon>Amborellaceae</taxon>
        <taxon>Amborella</taxon>
    </lineage>
</organism>